<protein>
    <submittedName>
        <fullName evidence="1">DNA polymerase III subunit delta</fullName>
        <ecNumber evidence="1">2.7.7.7</ecNumber>
    </submittedName>
</protein>
<dbReference type="GO" id="GO:0003887">
    <property type="term" value="F:DNA-directed DNA polymerase activity"/>
    <property type="evidence" value="ECO:0007669"/>
    <property type="project" value="UniProtKB-EC"/>
</dbReference>
<dbReference type="Pfam" id="PF13177">
    <property type="entry name" value="DNA_pol3_delta2"/>
    <property type="match status" value="1"/>
</dbReference>
<dbReference type="PANTHER" id="PTHR11669">
    <property type="entry name" value="REPLICATION FACTOR C / DNA POLYMERASE III GAMMA-TAU SUBUNIT"/>
    <property type="match status" value="1"/>
</dbReference>
<name>A0ABT3L2H9_9CYAN</name>
<reference evidence="1 2" key="1">
    <citation type="submission" date="2021-08" db="EMBL/GenBank/DDBJ databases">
        <title>Draft genome sequence of Spirulina subsalsa with high tolerance to salinity and hype-accumulation of phycocyanin.</title>
        <authorList>
            <person name="Pei H."/>
            <person name="Jiang L."/>
        </authorList>
    </citation>
    <scope>NUCLEOTIDE SEQUENCE [LARGE SCALE GENOMIC DNA]</scope>
    <source>
        <strain evidence="1 2">FACHB-351</strain>
    </source>
</reference>
<evidence type="ECO:0000313" key="1">
    <source>
        <dbReference type="EMBL" id="MCW6035678.1"/>
    </source>
</evidence>
<comment type="caution">
    <text evidence="1">The sequence shown here is derived from an EMBL/GenBank/DDBJ whole genome shotgun (WGS) entry which is preliminary data.</text>
</comment>
<dbReference type="InterPro" id="IPR050238">
    <property type="entry name" value="DNA_Rep/Repair_Clamp_Loader"/>
</dbReference>
<gene>
    <name evidence="1" type="ORF">K4A83_05250</name>
</gene>
<keyword evidence="2" id="KW-1185">Reference proteome</keyword>
<dbReference type="EMBL" id="JAIHOM010000018">
    <property type="protein sequence ID" value="MCW6035678.1"/>
    <property type="molecule type" value="Genomic_DNA"/>
</dbReference>
<dbReference type="SUPFAM" id="SSF52540">
    <property type="entry name" value="P-loop containing nucleoside triphosphate hydrolases"/>
    <property type="match status" value="1"/>
</dbReference>
<organism evidence="1 2">
    <name type="scientific">Spirulina subsalsa FACHB-351</name>
    <dbReference type="NCBI Taxonomy" id="234711"/>
    <lineage>
        <taxon>Bacteria</taxon>
        <taxon>Bacillati</taxon>
        <taxon>Cyanobacteriota</taxon>
        <taxon>Cyanophyceae</taxon>
        <taxon>Spirulinales</taxon>
        <taxon>Spirulinaceae</taxon>
        <taxon>Spirulina</taxon>
    </lineage>
</organism>
<keyword evidence="1" id="KW-0548">Nucleotidyltransferase</keyword>
<accession>A0ABT3L2H9</accession>
<dbReference type="RefSeq" id="WP_265263389.1">
    <property type="nucleotide sequence ID" value="NZ_JAIHOM010000018.1"/>
</dbReference>
<dbReference type="Proteomes" id="UP001526426">
    <property type="component" value="Unassembled WGS sequence"/>
</dbReference>
<evidence type="ECO:0000313" key="2">
    <source>
        <dbReference type="Proteomes" id="UP001526426"/>
    </source>
</evidence>
<sequence length="326" mass="36241">MNPFLALRGQPQAVELLQQALLKDKIAPAYLFVGSPGIGRKIAARAFAQLLLAHHQPPDKQALIYKKVEAKNHPDFLWVEPTYQHQGQRLTATEAEAAGLKRKAPPQIRIEQIREISHFLARPPLNAIRAVVVIEDAHTMAEGAANALLKTLEEPGRATLILIAPSGDSLLSTLVSRCQRIPFYRLAHKEMGEILRAKGYGEIADNRVLCAIAQGSPGEALLAAEQLAAIPPELLHKLATPPTSPQQAIFLAKEIDQTLEAETQLWLLNYLQYTYWQKYLKNPRHSPPLEALEKARQALLGYVQPRLVWECTLLQFCSHPTALASR</sequence>
<dbReference type="EC" id="2.7.7.7" evidence="1"/>
<dbReference type="NCBIfam" id="NF005638">
    <property type="entry name" value="PRK07399.1"/>
    <property type="match status" value="1"/>
</dbReference>
<dbReference type="PANTHER" id="PTHR11669:SF8">
    <property type="entry name" value="DNA POLYMERASE III SUBUNIT DELTA"/>
    <property type="match status" value="1"/>
</dbReference>
<proteinExistence type="predicted"/>
<keyword evidence="1" id="KW-0808">Transferase</keyword>
<dbReference type="Gene3D" id="3.40.50.300">
    <property type="entry name" value="P-loop containing nucleotide triphosphate hydrolases"/>
    <property type="match status" value="1"/>
</dbReference>
<dbReference type="InterPro" id="IPR027417">
    <property type="entry name" value="P-loop_NTPase"/>
</dbReference>